<reference evidence="2" key="1">
    <citation type="submission" date="2019-08" db="EMBL/GenBank/DDBJ databases">
        <authorList>
            <person name="Kucharzyk K."/>
            <person name="Murdoch R.W."/>
            <person name="Higgins S."/>
            <person name="Loffler F."/>
        </authorList>
    </citation>
    <scope>NUCLEOTIDE SEQUENCE</scope>
</reference>
<sequence length="83" mass="9238">MKKGGAFFVFPGKERAMRQETKAEEKTGAGATGPPKKYTVLSPRDLSRCDGCPYPRVGFICWSPDGTCMKTDMDRFSRGRKGR</sequence>
<evidence type="ECO:0000313" key="2">
    <source>
        <dbReference type="EMBL" id="MPM04465.1"/>
    </source>
</evidence>
<organism evidence="2">
    <name type="scientific">bioreactor metagenome</name>
    <dbReference type="NCBI Taxonomy" id="1076179"/>
    <lineage>
        <taxon>unclassified sequences</taxon>
        <taxon>metagenomes</taxon>
        <taxon>ecological metagenomes</taxon>
    </lineage>
</organism>
<comment type="caution">
    <text evidence="2">The sequence shown here is derived from an EMBL/GenBank/DDBJ whole genome shotgun (WGS) entry which is preliminary data.</text>
</comment>
<protein>
    <submittedName>
        <fullName evidence="2">Uncharacterized protein</fullName>
    </submittedName>
</protein>
<feature type="compositionally biased region" description="Basic and acidic residues" evidence="1">
    <location>
        <begin position="13"/>
        <end position="27"/>
    </location>
</feature>
<feature type="region of interest" description="Disordered" evidence="1">
    <location>
        <begin position="13"/>
        <end position="37"/>
    </location>
</feature>
<proteinExistence type="predicted"/>
<dbReference type="AlphaFoldDB" id="A0A644WKQ4"/>
<evidence type="ECO:0000256" key="1">
    <source>
        <dbReference type="SAM" id="MobiDB-lite"/>
    </source>
</evidence>
<gene>
    <name evidence="2" type="ORF">SDC9_50742</name>
</gene>
<dbReference type="EMBL" id="VSSQ01001041">
    <property type="protein sequence ID" value="MPM04465.1"/>
    <property type="molecule type" value="Genomic_DNA"/>
</dbReference>
<name>A0A644WKQ4_9ZZZZ</name>
<accession>A0A644WKQ4</accession>